<dbReference type="Pfam" id="PF13843">
    <property type="entry name" value="DDE_Tnp_1_7"/>
    <property type="match status" value="1"/>
</dbReference>
<feature type="compositionally biased region" description="Polar residues" evidence="1">
    <location>
        <begin position="641"/>
        <end position="650"/>
    </location>
</feature>
<feature type="transmembrane region" description="Helical" evidence="2">
    <location>
        <begin position="897"/>
        <end position="919"/>
    </location>
</feature>
<dbReference type="Proteomes" id="UP000479000">
    <property type="component" value="Unassembled WGS sequence"/>
</dbReference>
<evidence type="ECO:0000259" key="3">
    <source>
        <dbReference type="Pfam" id="PF13843"/>
    </source>
</evidence>
<evidence type="ECO:0000256" key="2">
    <source>
        <dbReference type="SAM" id="Phobius"/>
    </source>
</evidence>
<keyword evidence="2" id="KW-1133">Transmembrane helix</keyword>
<keyword evidence="2" id="KW-0472">Membrane</keyword>
<dbReference type="InterPro" id="IPR011701">
    <property type="entry name" value="MFS"/>
</dbReference>
<feature type="transmembrane region" description="Helical" evidence="2">
    <location>
        <begin position="484"/>
        <end position="509"/>
    </location>
</feature>
<gene>
    <name evidence="4" type="ORF">NTEN_LOCUS17328</name>
</gene>
<evidence type="ECO:0000313" key="4">
    <source>
        <dbReference type="EMBL" id="CAB0012621.1"/>
    </source>
</evidence>
<feature type="transmembrane region" description="Helical" evidence="2">
    <location>
        <begin position="804"/>
        <end position="826"/>
    </location>
</feature>
<dbReference type="EMBL" id="CADCXU010025610">
    <property type="protein sequence ID" value="CAB0012621.1"/>
    <property type="molecule type" value="Genomic_DNA"/>
</dbReference>
<keyword evidence="2" id="KW-0812">Transmembrane</keyword>
<dbReference type="InterPro" id="IPR050327">
    <property type="entry name" value="Proton-linked_MCT"/>
</dbReference>
<sequence>MKSVLSLHESVKKPIEFVKALFTDYFLDMIVEGTNSYALHMETSKTDSWKMLDVKELKHFIALLFGMGLVQMETLDDYWLNYSIISVPGLSALMARHRFLNILKYLCFTRVKKPGDYKDSVVSILTFFENRMNSIYSPGRDLQLWKPVVLGGTSYRNTNVLEKRRDELQLCLISECGHDRNVYLRAQLDLECREIEENPKRDLVVKDLSDHFAARWRRLFLDEYYTSVRLAVELHRRKIYCTGFIRADHPDNPDVLKSVPLNNGQCSQTYLSNGLCLAKWKNTSDKYMLSCDISGRLTKVSSGVVAPEMFFEYSRLTKTDIEDRLKFIRHPCSRELEPYRHLVILVFEMMLSNACEFYNMRFCFRAIDGSSLTEKVTQKDRPVTRRLIKRPPGSGYSGFFVDLKLFLQCECGPFVSAVANRYGFRFTGIVGSILASFIIAIASLAKSIEFLWLFYGVLGGIGFGMIYVPAVITTGFYFEKWRALATGISVTGTGIGTIVMGPLVTLLIQQFGWRGALLAQAGIVLSCVLFSALYRPLKPIRVCVPSTDVVGNGDKSKEVPLMERIRRAREHLKRTYSTISIENEVGITAVQPVQTTILRANNNVSYPTAAEIFNNTDPHSKDAPKPKQLNKVSMEKRHSIPLNSTSLATNKKSRLDDDDYDPIRDYENEEELLAAHFHDDVFYFPRKMSNKNAEVRRNSITIKYRSRTMSDSSYKDSGRRNTMSRVDVGVRPLYRDDIFFAASLNRLPQYASKCSGLDYTMSVTRLPTWNDVQEEEDATCQLCPEAVRRTLATMLDMTLLKSPVFMLFAFAGFATMLGIFVPFVYLSDRAISWGYDPSTSIFLLSTIGITNTIGRIMCGAITSVPGISALAINNIALTVGGLATIFSAYSQSHTFQFAYAAIFGFSISCWASLRSIIVVDLIGIEKLTNAFGLILMFQGFAATMGAPIAGVFLDITGSYEIPFYLSGGLLLFSGVICYPLNYLNDKMKTRQGESDDSEAVKGSS</sequence>
<evidence type="ECO:0000256" key="1">
    <source>
        <dbReference type="SAM" id="MobiDB-lite"/>
    </source>
</evidence>
<dbReference type="OrthoDB" id="6509908at2759"/>
<feature type="transmembrane region" description="Helical" evidence="2">
    <location>
        <begin position="515"/>
        <end position="534"/>
    </location>
</feature>
<dbReference type="Gene3D" id="1.20.1250.20">
    <property type="entry name" value="MFS general substrate transporter like domains"/>
    <property type="match status" value="2"/>
</dbReference>
<proteinExistence type="predicted"/>
<keyword evidence="5" id="KW-1185">Reference proteome</keyword>
<reference evidence="4 5" key="1">
    <citation type="submission" date="2020-02" db="EMBL/GenBank/DDBJ databases">
        <authorList>
            <person name="Ferguson B K."/>
        </authorList>
    </citation>
    <scope>NUCLEOTIDE SEQUENCE [LARGE SCALE GENOMIC DNA]</scope>
</reference>
<name>A0A6H5H9F9_9HEMI</name>
<feature type="region of interest" description="Disordered" evidence="1">
    <location>
        <begin position="633"/>
        <end position="658"/>
    </location>
</feature>
<dbReference type="InterPro" id="IPR036259">
    <property type="entry name" value="MFS_trans_sf"/>
</dbReference>
<dbReference type="GO" id="GO:0008028">
    <property type="term" value="F:monocarboxylic acid transmembrane transporter activity"/>
    <property type="evidence" value="ECO:0007669"/>
    <property type="project" value="TreeGrafter"/>
</dbReference>
<organism evidence="4 5">
    <name type="scientific">Nesidiocoris tenuis</name>
    <dbReference type="NCBI Taxonomy" id="355587"/>
    <lineage>
        <taxon>Eukaryota</taxon>
        <taxon>Metazoa</taxon>
        <taxon>Ecdysozoa</taxon>
        <taxon>Arthropoda</taxon>
        <taxon>Hexapoda</taxon>
        <taxon>Insecta</taxon>
        <taxon>Pterygota</taxon>
        <taxon>Neoptera</taxon>
        <taxon>Paraneoptera</taxon>
        <taxon>Hemiptera</taxon>
        <taxon>Heteroptera</taxon>
        <taxon>Panheteroptera</taxon>
        <taxon>Cimicomorpha</taxon>
        <taxon>Miridae</taxon>
        <taxon>Dicyphina</taxon>
        <taxon>Nesidiocoris</taxon>
    </lineage>
</organism>
<dbReference type="InterPro" id="IPR029526">
    <property type="entry name" value="PGBD"/>
</dbReference>
<evidence type="ECO:0000313" key="5">
    <source>
        <dbReference type="Proteomes" id="UP000479000"/>
    </source>
</evidence>
<feature type="transmembrane region" description="Helical" evidence="2">
    <location>
        <begin position="426"/>
        <end position="445"/>
    </location>
</feature>
<feature type="domain" description="PiggyBac transposable element-derived protein" evidence="3">
    <location>
        <begin position="14"/>
        <end position="315"/>
    </location>
</feature>
<protein>
    <recommendedName>
        <fullName evidence="3">PiggyBac transposable element-derived protein domain-containing protein</fullName>
    </recommendedName>
</protein>
<dbReference type="SUPFAM" id="SSF103473">
    <property type="entry name" value="MFS general substrate transporter"/>
    <property type="match status" value="1"/>
</dbReference>
<feature type="transmembrane region" description="Helical" evidence="2">
    <location>
        <begin position="931"/>
        <end position="955"/>
    </location>
</feature>
<dbReference type="Pfam" id="PF07690">
    <property type="entry name" value="MFS_1"/>
    <property type="match status" value="1"/>
</dbReference>
<accession>A0A6H5H9F9</accession>
<feature type="transmembrane region" description="Helical" evidence="2">
    <location>
        <begin position="451"/>
        <end position="472"/>
    </location>
</feature>
<dbReference type="PANTHER" id="PTHR11360">
    <property type="entry name" value="MONOCARBOXYLATE TRANSPORTER"/>
    <property type="match status" value="1"/>
</dbReference>
<dbReference type="PANTHER" id="PTHR11360:SF238">
    <property type="entry name" value="SD10469P"/>
    <property type="match status" value="1"/>
</dbReference>
<feature type="transmembrane region" description="Helical" evidence="2">
    <location>
        <begin position="870"/>
        <end position="891"/>
    </location>
</feature>
<dbReference type="AlphaFoldDB" id="A0A6H5H9F9"/>
<feature type="transmembrane region" description="Helical" evidence="2">
    <location>
        <begin position="961"/>
        <end position="980"/>
    </location>
</feature>